<feature type="compositionally biased region" description="Basic and acidic residues" evidence="2">
    <location>
        <begin position="317"/>
        <end position="328"/>
    </location>
</feature>
<feature type="compositionally biased region" description="Polar residues" evidence="2">
    <location>
        <begin position="186"/>
        <end position="197"/>
    </location>
</feature>
<evidence type="ECO:0000256" key="1">
    <source>
        <dbReference type="ARBA" id="ARBA00010820"/>
    </source>
</evidence>
<organism evidence="4 5">
    <name type="scientific">Zingiber officinale</name>
    <name type="common">Ginger</name>
    <name type="synonym">Amomum zingiber</name>
    <dbReference type="NCBI Taxonomy" id="94328"/>
    <lineage>
        <taxon>Eukaryota</taxon>
        <taxon>Viridiplantae</taxon>
        <taxon>Streptophyta</taxon>
        <taxon>Embryophyta</taxon>
        <taxon>Tracheophyta</taxon>
        <taxon>Spermatophyta</taxon>
        <taxon>Magnoliopsida</taxon>
        <taxon>Liliopsida</taxon>
        <taxon>Zingiberales</taxon>
        <taxon>Zingiberaceae</taxon>
        <taxon>Zingiber</taxon>
    </lineage>
</organism>
<comment type="caution">
    <text evidence="4">The sequence shown here is derived from an EMBL/GenBank/DDBJ whole genome shotgun (WGS) entry which is preliminary data.</text>
</comment>
<dbReference type="EMBL" id="JACMSC010000014">
    <property type="protein sequence ID" value="KAG6491332.1"/>
    <property type="molecule type" value="Genomic_DNA"/>
</dbReference>
<dbReference type="InterPro" id="IPR007592">
    <property type="entry name" value="GEBP"/>
</dbReference>
<dbReference type="Proteomes" id="UP000734854">
    <property type="component" value="Unassembled WGS sequence"/>
</dbReference>
<sequence>MAPKRAATAKPESSTSGSDDESASGTGSSSSEEEEPQRKEEVRPPSPSHKKNPVVPPVPSSDEEEEDGSDEEEERDGSEEEEEDDSGDEDPKSSGLQTTKGPPPPPRETLPKPTSDESSDGSGSDSESSDESPPTVPAPRPSRAAEPSIKPITTKPMDAPSNPVNQVSPSPSLDQGSLKRKRESVGSPQSGQKRQSFQRLWGLDDELILLNGLAEFRSKNGYAPSSNHEMEVIRELIKDSFRLVVSDSQLNDKIRRLKKKFQTNAARAKNGVDPVLSNAHEQEAYAISKKVWGSEKFTSVNGNDNVSANSESEGNEEERGNEIGQKSKDDANYAVNGGIVKAHYPFLWETANKMADELPCGVGIKMALEMLDNAKAKALEDKLEKLIMSKTRMHMRRINLSKETVKLLLDSVAKSE</sequence>
<proteinExistence type="inferred from homology"/>
<evidence type="ECO:0000259" key="3">
    <source>
        <dbReference type="Pfam" id="PF04504"/>
    </source>
</evidence>
<evidence type="ECO:0000313" key="4">
    <source>
        <dbReference type="EMBL" id="KAG6491332.1"/>
    </source>
</evidence>
<dbReference type="GO" id="GO:0006355">
    <property type="term" value="P:regulation of DNA-templated transcription"/>
    <property type="evidence" value="ECO:0007669"/>
    <property type="project" value="InterPro"/>
</dbReference>
<feature type="domain" description="Glabrous enhancer-binding protein-like DBD" evidence="3">
    <location>
        <begin position="197"/>
        <end position="293"/>
    </location>
</feature>
<name>A0A8J5FMI2_ZINOF</name>
<dbReference type="AlphaFoldDB" id="A0A8J5FMI2"/>
<dbReference type="PANTHER" id="PTHR31662:SF33">
    <property type="entry name" value="DNA-BINDING STOREKEEPER PROTEIN TRANSCRIPTIONAL REGULATOR-LIKE PROTEIN"/>
    <property type="match status" value="1"/>
</dbReference>
<gene>
    <name evidence="4" type="ORF">ZIOFF_052670</name>
</gene>
<protein>
    <recommendedName>
        <fullName evidence="3">Glabrous enhancer-binding protein-like DBD domain-containing protein</fullName>
    </recommendedName>
</protein>
<dbReference type="Pfam" id="PF04504">
    <property type="entry name" value="GeBP-like_DBD"/>
    <property type="match status" value="1"/>
</dbReference>
<evidence type="ECO:0000256" key="2">
    <source>
        <dbReference type="SAM" id="MobiDB-lite"/>
    </source>
</evidence>
<feature type="compositionally biased region" description="Low complexity" evidence="2">
    <location>
        <begin position="160"/>
        <end position="172"/>
    </location>
</feature>
<keyword evidence="5" id="KW-1185">Reference proteome</keyword>
<feature type="region of interest" description="Disordered" evidence="2">
    <location>
        <begin position="1"/>
        <end position="197"/>
    </location>
</feature>
<feature type="region of interest" description="Disordered" evidence="2">
    <location>
        <begin position="302"/>
        <end position="328"/>
    </location>
</feature>
<feature type="compositionally biased region" description="Acidic residues" evidence="2">
    <location>
        <begin position="61"/>
        <end position="88"/>
    </location>
</feature>
<reference evidence="4 5" key="1">
    <citation type="submission" date="2020-08" db="EMBL/GenBank/DDBJ databases">
        <title>Plant Genome Project.</title>
        <authorList>
            <person name="Zhang R.-G."/>
        </authorList>
    </citation>
    <scope>NUCLEOTIDE SEQUENCE [LARGE SCALE GENOMIC DNA]</scope>
    <source>
        <tissue evidence="4">Rhizome</tissue>
    </source>
</reference>
<feature type="compositionally biased region" description="Low complexity" evidence="2">
    <location>
        <begin position="12"/>
        <end position="30"/>
    </location>
</feature>
<dbReference type="PANTHER" id="PTHR31662">
    <property type="entry name" value="BNAANNG10740D PROTEIN-RELATED"/>
    <property type="match status" value="1"/>
</dbReference>
<dbReference type="OrthoDB" id="661680at2759"/>
<evidence type="ECO:0000313" key="5">
    <source>
        <dbReference type="Proteomes" id="UP000734854"/>
    </source>
</evidence>
<dbReference type="InterPro" id="IPR053932">
    <property type="entry name" value="GeBP-like_DBD"/>
</dbReference>
<dbReference type="GO" id="GO:0005634">
    <property type="term" value="C:nucleus"/>
    <property type="evidence" value="ECO:0007669"/>
    <property type="project" value="TreeGrafter"/>
</dbReference>
<accession>A0A8J5FMI2</accession>
<comment type="similarity">
    <text evidence="1">Belongs to the GeBP family.</text>
</comment>